<evidence type="ECO:0000313" key="1">
    <source>
        <dbReference type="EMBL" id="KAJ7349846.1"/>
    </source>
</evidence>
<comment type="caution">
    <text evidence="1">The sequence shown here is derived from an EMBL/GenBank/DDBJ whole genome shotgun (WGS) entry which is preliminary data.</text>
</comment>
<evidence type="ECO:0000313" key="2">
    <source>
        <dbReference type="Proteomes" id="UP001218218"/>
    </source>
</evidence>
<gene>
    <name evidence="1" type="ORF">DFH08DRAFT_1079152</name>
</gene>
<reference evidence="1" key="1">
    <citation type="submission" date="2023-03" db="EMBL/GenBank/DDBJ databases">
        <title>Massive genome expansion in bonnet fungi (Mycena s.s.) driven by repeated elements and novel gene families across ecological guilds.</title>
        <authorList>
            <consortium name="Lawrence Berkeley National Laboratory"/>
            <person name="Harder C.B."/>
            <person name="Miyauchi S."/>
            <person name="Viragh M."/>
            <person name="Kuo A."/>
            <person name="Thoen E."/>
            <person name="Andreopoulos B."/>
            <person name="Lu D."/>
            <person name="Skrede I."/>
            <person name="Drula E."/>
            <person name="Henrissat B."/>
            <person name="Morin E."/>
            <person name="Kohler A."/>
            <person name="Barry K."/>
            <person name="LaButti K."/>
            <person name="Morin E."/>
            <person name="Salamov A."/>
            <person name="Lipzen A."/>
            <person name="Mereny Z."/>
            <person name="Hegedus B."/>
            <person name="Baldrian P."/>
            <person name="Stursova M."/>
            <person name="Weitz H."/>
            <person name="Taylor A."/>
            <person name="Grigoriev I.V."/>
            <person name="Nagy L.G."/>
            <person name="Martin F."/>
            <person name="Kauserud H."/>
        </authorList>
    </citation>
    <scope>NUCLEOTIDE SEQUENCE</scope>
    <source>
        <strain evidence="1">CBHHK002</strain>
    </source>
</reference>
<dbReference type="EMBL" id="JARIHO010000015">
    <property type="protein sequence ID" value="KAJ7349846.1"/>
    <property type="molecule type" value="Genomic_DNA"/>
</dbReference>
<dbReference type="Proteomes" id="UP001218218">
    <property type="component" value="Unassembled WGS sequence"/>
</dbReference>
<sequence>MRRVVAQLLRPWSTSATALPRRTCVPSRLAHPIHAHGGGAADTLLVVSRRLVQRRPARFCAWPAFASCRVEVPIAVRWWAPFIRTPCMRNALAPVRVACKFVLGGGRLHIAMLPSLDLMTQTPGARMRGLAGGASTPAEFKPITPCFTDPASPASLMGPCTRRYASRASV</sequence>
<proteinExistence type="predicted"/>
<accession>A0AAD7A5I3</accession>
<dbReference type="AlphaFoldDB" id="A0AAD7A5I3"/>
<protein>
    <submittedName>
        <fullName evidence="1">Uncharacterized protein</fullName>
    </submittedName>
</protein>
<keyword evidence="2" id="KW-1185">Reference proteome</keyword>
<name>A0AAD7A5I3_9AGAR</name>
<organism evidence="1 2">
    <name type="scientific">Mycena albidolilacea</name>
    <dbReference type="NCBI Taxonomy" id="1033008"/>
    <lineage>
        <taxon>Eukaryota</taxon>
        <taxon>Fungi</taxon>
        <taxon>Dikarya</taxon>
        <taxon>Basidiomycota</taxon>
        <taxon>Agaricomycotina</taxon>
        <taxon>Agaricomycetes</taxon>
        <taxon>Agaricomycetidae</taxon>
        <taxon>Agaricales</taxon>
        <taxon>Marasmiineae</taxon>
        <taxon>Mycenaceae</taxon>
        <taxon>Mycena</taxon>
    </lineage>
</organism>